<keyword evidence="3" id="KW-0326">Glycosidase</keyword>
<sequence>MQRAAISKVYLHFHGEGVDPEELEKGNYMLIKDVDDYQQGLYDKTLMCFGCGIEWFSIENKGKEICQPHHLLEDIKAISENDRKKLTEGVFGDIIRFTPVRSSNLFDVNGYWSGSSIILPEDKPIVFYTEVDTQNCQVQSLATP</sequence>
<dbReference type="Gene3D" id="2.115.10.20">
    <property type="entry name" value="Glycosyl hydrolase domain, family 43"/>
    <property type="match status" value="1"/>
</dbReference>
<evidence type="ECO:0000256" key="2">
    <source>
        <dbReference type="ARBA" id="ARBA00022801"/>
    </source>
</evidence>
<comment type="caution">
    <text evidence="5">The sequence shown here is derived from an EMBL/GenBank/DDBJ whole genome shotgun (WGS) entry which is preliminary data.</text>
</comment>
<protein>
    <recommendedName>
        <fullName evidence="4">Glycosyl hydrolase family 32 N-terminal domain-containing protein</fullName>
    </recommendedName>
</protein>
<dbReference type="InterPro" id="IPR013148">
    <property type="entry name" value="Glyco_hydro_32_N"/>
</dbReference>
<proteinExistence type="inferred from homology"/>
<dbReference type="InterPro" id="IPR023296">
    <property type="entry name" value="Glyco_hydro_beta-prop_sf"/>
</dbReference>
<gene>
    <name evidence="5" type="ORF">GIB67_018347</name>
</gene>
<evidence type="ECO:0000256" key="3">
    <source>
        <dbReference type="ARBA" id="ARBA00023295"/>
    </source>
</evidence>
<dbReference type="Pfam" id="PF00251">
    <property type="entry name" value="Glyco_hydro_32N"/>
    <property type="match status" value="1"/>
</dbReference>
<dbReference type="GO" id="GO:0016798">
    <property type="term" value="F:hydrolase activity, acting on glycosyl bonds"/>
    <property type="evidence" value="ECO:0007669"/>
    <property type="project" value="UniProtKB-KW"/>
</dbReference>
<evidence type="ECO:0000256" key="1">
    <source>
        <dbReference type="ARBA" id="ARBA00009902"/>
    </source>
</evidence>
<accession>A0A7J7MJD4</accession>
<dbReference type="Proteomes" id="UP000541444">
    <property type="component" value="Unassembled WGS sequence"/>
</dbReference>
<keyword evidence="2" id="KW-0378">Hydrolase</keyword>
<comment type="similarity">
    <text evidence="1">Belongs to the glycosyl hydrolase 32 family.</text>
</comment>
<keyword evidence="6" id="KW-1185">Reference proteome</keyword>
<reference evidence="5 6" key="1">
    <citation type="journal article" date="2020" name="IScience">
        <title>Genome Sequencing of the Endangered Kingdonia uniflora (Circaeasteraceae, Ranunculales) Reveals Potential Mechanisms of Evolutionary Specialization.</title>
        <authorList>
            <person name="Sun Y."/>
            <person name="Deng T."/>
            <person name="Zhang A."/>
            <person name="Moore M.J."/>
            <person name="Landis J.B."/>
            <person name="Lin N."/>
            <person name="Zhang H."/>
            <person name="Zhang X."/>
            <person name="Huang J."/>
            <person name="Zhang X."/>
            <person name="Sun H."/>
            <person name="Wang H."/>
        </authorList>
    </citation>
    <scope>NUCLEOTIDE SEQUENCE [LARGE SCALE GENOMIC DNA]</scope>
    <source>
        <strain evidence="5">TB1705</strain>
        <tissue evidence="5">Leaf</tissue>
    </source>
</reference>
<evidence type="ECO:0000259" key="4">
    <source>
        <dbReference type="Pfam" id="PF00251"/>
    </source>
</evidence>
<dbReference type="AlphaFoldDB" id="A0A7J7MJD4"/>
<organism evidence="5 6">
    <name type="scientific">Kingdonia uniflora</name>
    <dbReference type="NCBI Taxonomy" id="39325"/>
    <lineage>
        <taxon>Eukaryota</taxon>
        <taxon>Viridiplantae</taxon>
        <taxon>Streptophyta</taxon>
        <taxon>Embryophyta</taxon>
        <taxon>Tracheophyta</taxon>
        <taxon>Spermatophyta</taxon>
        <taxon>Magnoliopsida</taxon>
        <taxon>Ranunculales</taxon>
        <taxon>Circaeasteraceae</taxon>
        <taxon>Kingdonia</taxon>
    </lineage>
</organism>
<feature type="domain" description="Glycosyl hydrolase family 32 N-terminal" evidence="4">
    <location>
        <begin position="102"/>
        <end position="144"/>
    </location>
</feature>
<dbReference type="EMBL" id="JACGCM010001448">
    <property type="protein sequence ID" value="KAF6154910.1"/>
    <property type="molecule type" value="Genomic_DNA"/>
</dbReference>
<dbReference type="SUPFAM" id="SSF75005">
    <property type="entry name" value="Arabinanase/levansucrase/invertase"/>
    <property type="match status" value="1"/>
</dbReference>
<name>A0A7J7MJD4_9MAGN</name>
<evidence type="ECO:0000313" key="5">
    <source>
        <dbReference type="EMBL" id="KAF6154910.1"/>
    </source>
</evidence>
<evidence type="ECO:0000313" key="6">
    <source>
        <dbReference type="Proteomes" id="UP000541444"/>
    </source>
</evidence>